<keyword evidence="6" id="KW-1185">Reference proteome</keyword>
<evidence type="ECO:0000313" key="6">
    <source>
        <dbReference type="Proteomes" id="UP000251311"/>
    </source>
</evidence>
<organism evidence="5 6">
    <name type="scientific">Arcobacter lacus</name>
    <dbReference type="NCBI Taxonomy" id="1912876"/>
    <lineage>
        <taxon>Bacteria</taxon>
        <taxon>Pseudomonadati</taxon>
        <taxon>Campylobacterota</taxon>
        <taxon>Epsilonproteobacteria</taxon>
        <taxon>Campylobacterales</taxon>
        <taxon>Arcobacteraceae</taxon>
        <taxon>Arcobacter</taxon>
    </lineage>
</organism>
<name>A0ABX5JFY5_9BACT</name>
<keyword evidence="1" id="KW-0805">Transcription regulation</keyword>
<feature type="domain" description="HTH marR-type" evidence="4">
    <location>
        <begin position="1"/>
        <end position="141"/>
    </location>
</feature>
<evidence type="ECO:0000256" key="1">
    <source>
        <dbReference type="ARBA" id="ARBA00023015"/>
    </source>
</evidence>
<dbReference type="Pfam" id="PF01047">
    <property type="entry name" value="MarR"/>
    <property type="match status" value="1"/>
</dbReference>
<dbReference type="PRINTS" id="PR00598">
    <property type="entry name" value="HTHMARR"/>
</dbReference>
<protein>
    <recommendedName>
        <fullName evidence="4">HTH marR-type domain-containing protein</fullName>
    </recommendedName>
</protein>
<dbReference type="PROSITE" id="PS50995">
    <property type="entry name" value="HTH_MARR_2"/>
    <property type="match status" value="1"/>
</dbReference>
<dbReference type="PANTHER" id="PTHR42756">
    <property type="entry name" value="TRANSCRIPTIONAL REGULATOR, MARR"/>
    <property type="match status" value="1"/>
</dbReference>
<evidence type="ECO:0000256" key="3">
    <source>
        <dbReference type="ARBA" id="ARBA00023163"/>
    </source>
</evidence>
<dbReference type="InterPro" id="IPR036388">
    <property type="entry name" value="WH-like_DNA-bd_sf"/>
</dbReference>
<sequence>MEKENFNLQSSFGYHFSIIFINIKKSMELKLKPYNITHLQFSILINIYKNNVTTQKELLKYTYGDETSITRLIDRLEVKGYLQRIACENDKRKKELKLTQSGINLAEEVISCAREVNAELVKDMDNEEAKQLLNLLQKVNITYDD</sequence>
<dbReference type="SMART" id="SM00347">
    <property type="entry name" value="HTH_MARR"/>
    <property type="match status" value="1"/>
</dbReference>
<dbReference type="PROSITE" id="PS01117">
    <property type="entry name" value="HTH_MARR_1"/>
    <property type="match status" value="1"/>
</dbReference>
<evidence type="ECO:0000259" key="4">
    <source>
        <dbReference type="PROSITE" id="PS50995"/>
    </source>
</evidence>
<dbReference type="EMBL" id="MUXF01000019">
    <property type="protein sequence ID" value="PUE64847.1"/>
    <property type="molecule type" value="Genomic_DNA"/>
</dbReference>
<dbReference type="InterPro" id="IPR000835">
    <property type="entry name" value="HTH_MarR-typ"/>
</dbReference>
<evidence type="ECO:0000256" key="2">
    <source>
        <dbReference type="ARBA" id="ARBA00023125"/>
    </source>
</evidence>
<evidence type="ECO:0000313" key="5">
    <source>
        <dbReference type="EMBL" id="PUE64847.1"/>
    </source>
</evidence>
<accession>A0ABX5JFY5</accession>
<dbReference type="Proteomes" id="UP000251311">
    <property type="component" value="Unassembled WGS sequence"/>
</dbReference>
<proteinExistence type="predicted"/>
<dbReference type="RefSeq" id="WP_108528520.1">
    <property type="nucleotide sequence ID" value="NZ_MUXF01000019.1"/>
</dbReference>
<dbReference type="SUPFAM" id="SSF46785">
    <property type="entry name" value="Winged helix' DNA-binding domain"/>
    <property type="match status" value="1"/>
</dbReference>
<keyword evidence="2" id="KW-0238">DNA-binding</keyword>
<reference evidence="5 6" key="1">
    <citation type="submission" date="2017-02" db="EMBL/GenBank/DDBJ databases">
        <title>Arcobacter lacus sp. nov., a new species isolated from reclaimed water.</title>
        <authorList>
            <person name="Figueras M.J."/>
            <person name="Perez-Cataluna A."/>
            <person name="Salas-Masso N."/>
        </authorList>
    </citation>
    <scope>NUCLEOTIDE SEQUENCE [LARGE SCALE GENOMIC DNA]</scope>
    <source>
        <strain evidence="5 6">RW43-9</strain>
    </source>
</reference>
<comment type="caution">
    <text evidence="5">The sequence shown here is derived from an EMBL/GenBank/DDBJ whole genome shotgun (WGS) entry which is preliminary data.</text>
</comment>
<dbReference type="InterPro" id="IPR036390">
    <property type="entry name" value="WH_DNA-bd_sf"/>
</dbReference>
<gene>
    <name evidence="5" type="ORF">B0175_10605</name>
</gene>
<keyword evidence="3" id="KW-0804">Transcription</keyword>
<dbReference type="Gene3D" id="1.10.10.10">
    <property type="entry name" value="Winged helix-like DNA-binding domain superfamily/Winged helix DNA-binding domain"/>
    <property type="match status" value="1"/>
</dbReference>
<dbReference type="PANTHER" id="PTHR42756:SF1">
    <property type="entry name" value="TRANSCRIPTIONAL REPRESSOR OF EMRAB OPERON"/>
    <property type="match status" value="1"/>
</dbReference>
<dbReference type="InterPro" id="IPR023187">
    <property type="entry name" value="Tscrpt_reg_MarR-type_CS"/>
</dbReference>